<gene>
    <name evidence="1" type="ORF">DF185_07905</name>
</gene>
<evidence type="ECO:0000313" key="2">
    <source>
        <dbReference type="Proteomes" id="UP000248079"/>
    </source>
</evidence>
<accession>A0A2V3ZY61</accession>
<organism evidence="1 2">
    <name type="scientific">Marinifilum breve</name>
    <dbReference type="NCBI Taxonomy" id="2184082"/>
    <lineage>
        <taxon>Bacteria</taxon>
        <taxon>Pseudomonadati</taxon>
        <taxon>Bacteroidota</taxon>
        <taxon>Bacteroidia</taxon>
        <taxon>Marinilabiliales</taxon>
        <taxon>Marinifilaceae</taxon>
    </lineage>
</organism>
<protein>
    <recommendedName>
        <fullName evidence="3">DUF3168 domain-containing protein</fullName>
    </recommendedName>
</protein>
<evidence type="ECO:0008006" key="3">
    <source>
        <dbReference type="Google" id="ProtNLM"/>
    </source>
</evidence>
<evidence type="ECO:0000313" key="1">
    <source>
        <dbReference type="EMBL" id="PXY01399.1"/>
    </source>
</evidence>
<reference evidence="1 2" key="1">
    <citation type="submission" date="2018-05" db="EMBL/GenBank/DDBJ databases">
        <title>Marinifilum breve JC075T sp. nov., a marine bacterium isolated from Yongle Blue Hole in the South China Sea.</title>
        <authorList>
            <person name="Fu T."/>
        </authorList>
    </citation>
    <scope>NUCLEOTIDE SEQUENCE [LARGE SCALE GENOMIC DNA]</scope>
    <source>
        <strain evidence="1 2">JC075</strain>
    </source>
</reference>
<sequence length="120" mass="14054">MNITSFINQKLKANPELVELTKNQIYPICADEDTTGNYIVFQQDGQKPVYYQDYRKRNETLVTARIYVVSQSYDEAVSILSKVTETLETNGCEFTSLYGEDYDQVYEYFVIETQIEKRMN</sequence>
<proteinExistence type="predicted"/>
<name>A0A2V3ZY61_9BACT</name>
<dbReference type="EMBL" id="QFLI01000003">
    <property type="protein sequence ID" value="PXY01399.1"/>
    <property type="molecule type" value="Genomic_DNA"/>
</dbReference>
<keyword evidence="2" id="KW-1185">Reference proteome</keyword>
<dbReference type="Proteomes" id="UP000248079">
    <property type="component" value="Unassembled WGS sequence"/>
</dbReference>
<comment type="caution">
    <text evidence="1">The sequence shown here is derived from an EMBL/GenBank/DDBJ whole genome shotgun (WGS) entry which is preliminary data.</text>
</comment>
<dbReference type="AlphaFoldDB" id="A0A2V3ZY61"/>
<dbReference type="RefSeq" id="WP_110360211.1">
    <property type="nucleotide sequence ID" value="NZ_QFLI01000003.1"/>
</dbReference>